<dbReference type="Proteomes" id="UP001523003">
    <property type="component" value="Unassembled WGS sequence"/>
</dbReference>
<evidence type="ECO:0000313" key="1">
    <source>
        <dbReference type="EMBL" id="MCL6229990.1"/>
    </source>
</evidence>
<gene>
    <name evidence="1" type="ORF">M4Z11_05180</name>
</gene>
<keyword evidence="2" id="KW-1185">Reference proteome</keyword>
<dbReference type="EMBL" id="JAMCOF010000008">
    <property type="protein sequence ID" value="MCL6229990.1"/>
    <property type="molecule type" value="Genomic_DNA"/>
</dbReference>
<evidence type="ECO:0000313" key="2">
    <source>
        <dbReference type="Proteomes" id="UP001523003"/>
    </source>
</evidence>
<name>A0ABT0P962_9HYPH</name>
<protein>
    <submittedName>
        <fullName evidence="1">Uncharacterized protein</fullName>
    </submittedName>
</protein>
<comment type="caution">
    <text evidence="1">The sequence shown here is derived from an EMBL/GenBank/DDBJ whole genome shotgun (WGS) entry which is preliminary data.</text>
</comment>
<organism evidence="1 2">
    <name type="scientific">Bartonella bilalgolemii</name>
    <dbReference type="NCBI Taxonomy" id="2942911"/>
    <lineage>
        <taxon>Bacteria</taxon>
        <taxon>Pseudomonadati</taxon>
        <taxon>Pseudomonadota</taxon>
        <taxon>Alphaproteobacteria</taxon>
        <taxon>Hyphomicrobiales</taxon>
        <taxon>Bartonellaceae</taxon>
        <taxon>Bartonella</taxon>
    </lineage>
</organism>
<sequence length="191" mass="21971">MLDKGINLIHVDSGLSEQHIRQHVNLLEHKFAGTVILGIDNLARKQAKIDYFKLRQAVDDCISTVIFIRERILQRHQKQQERCSRMVKMPSQAVQNILSLSEEDQIKALNANPSLHEEIKDLVDNVKDRLTSWEFQVLEKGDYVKLADSIGISVSRAREVTAIIKKAHKVCQLTRNRDHESKTMNINLLEI</sequence>
<proteinExistence type="predicted"/>
<reference evidence="1 2" key="1">
    <citation type="submission" date="2022-05" db="EMBL/GenBank/DDBJ databases">
        <title>Description of the Bartonella bilalgolemii sp. nov. Isolated from Apodemus uralensis (Pallas 1811).</title>
        <authorList>
            <person name="Zgheib R."/>
            <person name="Celebi B."/>
        </authorList>
    </citation>
    <scope>NUCLEOTIDE SEQUENCE [LARGE SCALE GENOMIC DNA]</scope>
    <source>
        <strain evidence="1 2">G70</strain>
    </source>
</reference>
<dbReference type="RefSeq" id="WP_249677215.1">
    <property type="nucleotide sequence ID" value="NZ_JAMCOF010000008.1"/>
</dbReference>
<accession>A0ABT0P962</accession>